<dbReference type="EMBL" id="QTJV01000009">
    <property type="protein sequence ID" value="RFM32676.1"/>
    <property type="molecule type" value="Genomic_DNA"/>
</dbReference>
<gene>
    <name evidence="1" type="ORF">DXN04_23700</name>
</gene>
<keyword evidence="2" id="KW-1185">Reference proteome</keyword>
<evidence type="ECO:0000313" key="1">
    <source>
        <dbReference type="EMBL" id="RFM32676.1"/>
    </source>
</evidence>
<accession>A0A3E1NXL2</accession>
<dbReference type="AlphaFoldDB" id="A0A3E1NXL2"/>
<organism evidence="1 2">
    <name type="scientific">Chitinophaga silvisoli</name>
    <dbReference type="NCBI Taxonomy" id="2291814"/>
    <lineage>
        <taxon>Bacteria</taxon>
        <taxon>Pseudomonadati</taxon>
        <taxon>Bacteroidota</taxon>
        <taxon>Chitinophagia</taxon>
        <taxon>Chitinophagales</taxon>
        <taxon>Chitinophagaceae</taxon>
        <taxon>Chitinophaga</taxon>
    </lineage>
</organism>
<name>A0A3E1NXL2_9BACT</name>
<proteinExistence type="predicted"/>
<evidence type="ECO:0000313" key="2">
    <source>
        <dbReference type="Proteomes" id="UP000261174"/>
    </source>
</evidence>
<reference evidence="1 2" key="1">
    <citation type="submission" date="2018-08" db="EMBL/GenBank/DDBJ databases">
        <title>Chitinophaga sp. K20C18050901, a novel bacterium isolated from forest soil.</title>
        <authorList>
            <person name="Wang C."/>
        </authorList>
    </citation>
    <scope>NUCLEOTIDE SEQUENCE [LARGE SCALE GENOMIC DNA]</scope>
    <source>
        <strain evidence="1 2">K20C18050901</strain>
    </source>
</reference>
<sequence>MIPMRMLYQRALKYDIHLLVVMTLNPSMIACAEKDHPCNQLSLLEELAGSRDVMVHMINTIPDLRSCKLSGEPFDHDLN</sequence>
<comment type="caution">
    <text evidence="1">The sequence shown here is derived from an EMBL/GenBank/DDBJ whole genome shotgun (WGS) entry which is preliminary data.</text>
</comment>
<dbReference type="PROSITE" id="PS51257">
    <property type="entry name" value="PROKAR_LIPOPROTEIN"/>
    <property type="match status" value="1"/>
</dbReference>
<dbReference type="Proteomes" id="UP000261174">
    <property type="component" value="Unassembled WGS sequence"/>
</dbReference>
<protein>
    <submittedName>
        <fullName evidence="1">Uncharacterized protein</fullName>
    </submittedName>
</protein>